<reference evidence="2 3" key="1">
    <citation type="journal article" date="2016" name="Gene">
        <title>PacBio SMRT assembly of a complex multi-replicon genome reveals chlorocatechol degradative operon in a region of genome plasticity.</title>
        <authorList>
            <person name="Ricker N."/>
            <person name="Shen S.Y."/>
            <person name="Goordial J."/>
            <person name="Jin S."/>
            <person name="Fulthorpe R.R."/>
        </authorList>
    </citation>
    <scope>NUCLEOTIDE SEQUENCE [LARGE SCALE GENOMIC DNA]</scope>
    <source>
        <strain evidence="2 3">OLGA172</strain>
    </source>
</reference>
<dbReference type="Gene3D" id="3.40.47.10">
    <property type="match status" value="1"/>
</dbReference>
<evidence type="ECO:0000313" key="2">
    <source>
        <dbReference type="EMBL" id="ANB72359.1"/>
    </source>
</evidence>
<protein>
    <recommendedName>
        <fullName evidence="1">Thiolase N-terminal domain-containing protein</fullName>
    </recommendedName>
</protein>
<gene>
    <name evidence="2" type="ORF">AYM40_08290</name>
</gene>
<sequence>MHEALARADVGGDQVGHVVFGNVIATEPKNLYLARVAALNAGVSEATPGFTANRLCGSGLQAIISAAQTILLVYADIAIGGPIQ</sequence>
<evidence type="ECO:0000313" key="3">
    <source>
        <dbReference type="Proteomes" id="UP000076852"/>
    </source>
</evidence>
<dbReference type="Proteomes" id="UP000076852">
    <property type="component" value="Chromosome 1"/>
</dbReference>
<dbReference type="InterPro" id="IPR020616">
    <property type="entry name" value="Thiolase_N"/>
</dbReference>
<dbReference type="InterPro" id="IPR050215">
    <property type="entry name" value="Thiolase-like_sf_Thiolase"/>
</dbReference>
<proteinExistence type="predicted"/>
<name>A0A160FJ46_9BURK</name>
<dbReference type="STRING" id="1804984.AYM40_08290"/>
<dbReference type="GO" id="GO:0006635">
    <property type="term" value="P:fatty acid beta-oxidation"/>
    <property type="evidence" value="ECO:0007669"/>
    <property type="project" value="TreeGrafter"/>
</dbReference>
<organism evidence="2 3">
    <name type="scientific">Paraburkholderia phytofirmans OLGA172</name>
    <dbReference type="NCBI Taxonomy" id="1417228"/>
    <lineage>
        <taxon>Bacteria</taxon>
        <taxon>Pseudomonadati</taxon>
        <taxon>Pseudomonadota</taxon>
        <taxon>Betaproteobacteria</taxon>
        <taxon>Burkholderiales</taxon>
        <taxon>Burkholderiaceae</taxon>
        <taxon>Paraburkholderia</taxon>
    </lineage>
</organism>
<dbReference type="GO" id="GO:0010124">
    <property type="term" value="P:phenylacetate catabolic process"/>
    <property type="evidence" value="ECO:0007669"/>
    <property type="project" value="TreeGrafter"/>
</dbReference>
<keyword evidence="3" id="KW-1185">Reference proteome</keyword>
<dbReference type="GO" id="GO:0003988">
    <property type="term" value="F:acetyl-CoA C-acyltransferase activity"/>
    <property type="evidence" value="ECO:0007669"/>
    <property type="project" value="TreeGrafter"/>
</dbReference>
<accession>A0A160FJ46</accession>
<dbReference type="AlphaFoldDB" id="A0A160FJ46"/>
<dbReference type="InterPro" id="IPR016039">
    <property type="entry name" value="Thiolase-like"/>
</dbReference>
<dbReference type="EMBL" id="CP014578">
    <property type="protein sequence ID" value="ANB72359.1"/>
    <property type="molecule type" value="Genomic_DNA"/>
</dbReference>
<dbReference type="KEGG" id="buz:AYM40_08290"/>
<evidence type="ECO:0000259" key="1">
    <source>
        <dbReference type="Pfam" id="PF00108"/>
    </source>
</evidence>
<dbReference type="SUPFAM" id="SSF53901">
    <property type="entry name" value="Thiolase-like"/>
    <property type="match status" value="1"/>
</dbReference>
<feature type="domain" description="Thiolase N-terminal" evidence="1">
    <location>
        <begin position="1"/>
        <end position="80"/>
    </location>
</feature>
<dbReference type="PANTHER" id="PTHR43853">
    <property type="entry name" value="3-KETOACYL-COA THIOLASE, PEROXISOMAL"/>
    <property type="match status" value="1"/>
</dbReference>
<dbReference type="PANTHER" id="PTHR43853:SF2">
    <property type="entry name" value="3-OXOADIPYL-COA_3-OXO-5,6-DEHYDROSUBERYL-COA THIOLASE"/>
    <property type="match status" value="1"/>
</dbReference>
<dbReference type="Pfam" id="PF00108">
    <property type="entry name" value="Thiolase_N"/>
    <property type="match status" value="1"/>
</dbReference>